<keyword evidence="2" id="KW-1185">Reference proteome</keyword>
<reference evidence="1" key="1">
    <citation type="submission" date="2023-06" db="EMBL/GenBank/DDBJ databases">
        <authorList>
            <person name="Delattre M."/>
        </authorList>
    </citation>
    <scope>NUCLEOTIDE SEQUENCE</scope>
    <source>
        <strain evidence="1">AF72</strain>
    </source>
</reference>
<accession>A0AA36CMU6</accession>
<feature type="non-terminal residue" evidence="1">
    <location>
        <position position="129"/>
    </location>
</feature>
<dbReference type="AlphaFoldDB" id="A0AA36CMU6"/>
<proteinExistence type="predicted"/>
<comment type="caution">
    <text evidence="1">The sequence shown here is derived from an EMBL/GenBank/DDBJ whole genome shotgun (WGS) entry which is preliminary data.</text>
</comment>
<organism evidence="1 2">
    <name type="scientific">Mesorhabditis spiculigera</name>
    <dbReference type="NCBI Taxonomy" id="96644"/>
    <lineage>
        <taxon>Eukaryota</taxon>
        <taxon>Metazoa</taxon>
        <taxon>Ecdysozoa</taxon>
        <taxon>Nematoda</taxon>
        <taxon>Chromadorea</taxon>
        <taxon>Rhabditida</taxon>
        <taxon>Rhabditina</taxon>
        <taxon>Rhabditomorpha</taxon>
        <taxon>Rhabditoidea</taxon>
        <taxon>Rhabditidae</taxon>
        <taxon>Mesorhabditinae</taxon>
        <taxon>Mesorhabditis</taxon>
    </lineage>
</organism>
<name>A0AA36CMU6_9BILA</name>
<evidence type="ECO:0000313" key="1">
    <source>
        <dbReference type="EMBL" id="CAJ0571233.1"/>
    </source>
</evidence>
<dbReference type="EMBL" id="CATQJA010002548">
    <property type="protein sequence ID" value="CAJ0571233.1"/>
    <property type="molecule type" value="Genomic_DNA"/>
</dbReference>
<dbReference type="Proteomes" id="UP001177023">
    <property type="component" value="Unassembled WGS sequence"/>
</dbReference>
<sequence>MFPAEPFRAVTCIPRYTGKHEFTWLCLTWSNGTNNRQKNLPNITAVECSRRGNFEKAPQVSLPTKHHRGRMLIRKVAISSTLTRLCIANNKQGPVCLKKKDLILLWKIRIRRASCNAKHNRGRMFKNRI</sequence>
<protein>
    <submittedName>
        <fullName evidence="1">Uncharacterized protein</fullName>
    </submittedName>
</protein>
<gene>
    <name evidence="1" type="ORF">MSPICULIGERA_LOCUS9647</name>
</gene>
<evidence type="ECO:0000313" key="2">
    <source>
        <dbReference type="Proteomes" id="UP001177023"/>
    </source>
</evidence>